<keyword evidence="11" id="KW-0469">Meiosis</keyword>
<keyword evidence="12" id="KW-0966">Cell projection</keyword>
<gene>
    <name evidence="17" type="ORF">HHI36_016497</name>
</gene>
<proteinExistence type="inferred from homology"/>
<keyword evidence="9" id="KW-0206">Cytoskeleton</keyword>
<keyword evidence="5" id="KW-0963">Cytoplasm</keyword>
<evidence type="ECO:0000256" key="4">
    <source>
        <dbReference type="ARBA" id="ARBA00014813"/>
    </source>
</evidence>
<evidence type="ECO:0000256" key="11">
    <source>
        <dbReference type="ARBA" id="ARBA00023254"/>
    </source>
</evidence>
<name>A0ABD2NKA5_9CUCU</name>
<dbReference type="PANTHER" id="PTHR19265:SF0">
    <property type="entry name" value="MEIOSIS-SPECIFIC NUCLEAR STRUCTURAL PROTEIN 1"/>
    <property type="match status" value="1"/>
</dbReference>
<feature type="region of interest" description="Disordered" evidence="15">
    <location>
        <begin position="47"/>
        <end position="72"/>
    </location>
</feature>
<keyword evidence="10" id="KW-0539">Nucleus</keyword>
<evidence type="ECO:0000256" key="13">
    <source>
        <dbReference type="ARBA" id="ARBA00046114"/>
    </source>
</evidence>
<evidence type="ECO:0000256" key="3">
    <source>
        <dbReference type="ARBA" id="ARBA00009158"/>
    </source>
</evidence>
<keyword evidence="6" id="KW-0282">Flagellum</keyword>
<feature type="domain" description="Trichohyalin-plectin-homology" evidence="16">
    <location>
        <begin position="98"/>
        <end position="449"/>
    </location>
</feature>
<organism evidence="17 18">
    <name type="scientific">Cryptolaemus montrouzieri</name>
    <dbReference type="NCBI Taxonomy" id="559131"/>
    <lineage>
        <taxon>Eukaryota</taxon>
        <taxon>Metazoa</taxon>
        <taxon>Ecdysozoa</taxon>
        <taxon>Arthropoda</taxon>
        <taxon>Hexapoda</taxon>
        <taxon>Insecta</taxon>
        <taxon>Pterygota</taxon>
        <taxon>Neoptera</taxon>
        <taxon>Endopterygota</taxon>
        <taxon>Coleoptera</taxon>
        <taxon>Polyphaga</taxon>
        <taxon>Cucujiformia</taxon>
        <taxon>Coccinelloidea</taxon>
        <taxon>Coccinellidae</taxon>
        <taxon>Scymninae</taxon>
        <taxon>Scymnini</taxon>
        <taxon>Cryptolaemus</taxon>
    </lineage>
</organism>
<feature type="coiled-coil region" evidence="14">
    <location>
        <begin position="265"/>
        <end position="355"/>
    </location>
</feature>
<comment type="similarity">
    <text evidence="3">Belongs to the MNS1 family.</text>
</comment>
<dbReference type="InterPro" id="IPR026504">
    <property type="entry name" value="MNS1"/>
</dbReference>
<evidence type="ECO:0000256" key="7">
    <source>
        <dbReference type="ARBA" id="ARBA00023054"/>
    </source>
</evidence>
<comment type="function">
    <text evidence="13">Microtubule inner protein (MIP) part of the dynein-decorated doublet microtubules (DMTs) in cilia axoneme, which is required for motile cilia beating. May play a role in the control of meiotic division and germ cell differentiation through regulation of pairing and recombination during meiosis. Required for sperm flagella assembly. May play a role in the assembly and function of the outer dynein arm-docking complex (ODA-DC). ODA-DC mediates outer dynein arms (ODA) binding onto the axonemal doublet microtubules.</text>
</comment>
<evidence type="ECO:0000256" key="1">
    <source>
        <dbReference type="ARBA" id="ARBA00004123"/>
    </source>
</evidence>
<evidence type="ECO:0000256" key="8">
    <source>
        <dbReference type="ARBA" id="ARBA00023069"/>
    </source>
</evidence>
<evidence type="ECO:0000256" key="12">
    <source>
        <dbReference type="ARBA" id="ARBA00023273"/>
    </source>
</evidence>
<keyword evidence="18" id="KW-1185">Reference proteome</keyword>
<evidence type="ECO:0000256" key="6">
    <source>
        <dbReference type="ARBA" id="ARBA00022846"/>
    </source>
</evidence>
<protein>
    <recommendedName>
        <fullName evidence="4">Meiosis-specific nuclear structural protein 1</fullName>
    </recommendedName>
</protein>
<reference evidence="17 18" key="1">
    <citation type="journal article" date="2021" name="BMC Biol.">
        <title>Horizontally acquired antibacterial genes associated with adaptive radiation of ladybird beetles.</title>
        <authorList>
            <person name="Li H.S."/>
            <person name="Tang X.F."/>
            <person name="Huang Y.H."/>
            <person name="Xu Z.Y."/>
            <person name="Chen M.L."/>
            <person name="Du X.Y."/>
            <person name="Qiu B.Y."/>
            <person name="Chen P.T."/>
            <person name="Zhang W."/>
            <person name="Slipinski A."/>
            <person name="Escalona H.E."/>
            <person name="Waterhouse R.M."/>
            <person name="Zwick A."/>
            <person name="Pang H."/>
        </authorList>
    </citation>
    <scope>NUCLEOTIDE SEQUENCE [LARGE SCALE GENOMIC DNA]</scope>
    <source>
        <strain evidence="17">SYSU2018</strain>
    </source>
</reference>
<dbReference type="GO" id="GO:0051321">
    <property type="term" value="P:meiotic cell cycle"/>
    <property type="evidence" value="ECO:0007669"/>
    <property type="project" value="UniProtKB-KW"/>
</dbReference>
<dbReference type="AlphaFoldDB" id="A0ABD2NKA5"/>
<comment type="subcellular location">
    <subcellularLocation>
        <location evidence="2">Cytoplasm</location>
        <location evidence="2">Cytoskeleton</location>
        <location evidence="2">Flagellum axoneme</location>
    </subcellularLocation>
    <subcellularLocation>
        <location evidence="1">Nucleus</location>
    </subcellularLocation>
</comment>
<dbReference type="InterPro" id="IPR043597">
    <property type="entry name" value="TPH_dom"/>
</dbReference>
<feature type="coiled-coil region" evidence="14">
    <location>
        <begin position="385"/>
        <end position="438"/>
    </location>
</feature>
<keyword evidence="7 14" id="KW-0175">Coiled coil</keyword>
<evidence type="ECO:0000313" key="17">
    <source>
        <dbReference type="EMBL" id="KAL3278980.1"/>
    </source>
</evidence>
<sequence length="474" mass="58172">MALSRQGKVDLKKELDKRNYYELTERERVAIEERNKSRNLIRLLQTQRKEQEEADQQQSAKERDAYRERSLEQEETLARELDELRRKEICAIRERQRLRENSHELKELETKLRAAYTKRELRAQMAENEEKRRKEKLHTIENNKTLEEARVQEHEYSKYLKQLDINKKHEYKMELQDQMIFKEKMKRYKYEEFLKEKKLVDQVVERIHLEDERALQEKWLKMQKTKAEMESFKKSQEIWKERQRKQVELENKKIQEYMFSKQTDLQAKQKQKEEQEKKREEMVDKIAKRLYEEKTKQRERENIQQELLEQEQLEAAELREQNEIAKNFRQRMELIKGLDSQVAEHELRRKAIAEEDAFYKEMMQKNADDNAKLDMLTSEKRRIKKMQLRRDLQDLIAERRKKHAENMQILLKLHEQELAELAERNQKIEEERISLLKEHAVHLIGYMPKGILREEDLPFLGDHVQEKYKPKRKN</sequence>
<comment type="caution">
    <text evidence="17">The sequence shown here is derived from an EMBL/GenBank/DDBJ whole genome shotgun (WGS) entry which is preliminary data.</text>
</comment>
<evidence type="ECO:0000256" key="14">
    <source>
        <dbReference type="SAM" id="Coils"/>
    </source>
</evidence>
<dbReference type="GO" id="GO:0005634">
    <property type="term" value="C:nucleus"/>
    <property type="evidence" value="ECO:0007669"/>
    <property type="project" value="UniProtKB-SubCell"/>
</dbReference>
<dbReference type="PANTHER" id="PTHR19265">
    <property type="entry name" value="MEIOSIS-SPECIFIC NUCLEAR STRUCTURAL PROTEIN 1"/>
    <property type="match status" value="1"/>
</dbReference>
<accession>A0ABD2NKA5</accession>
<evidence type="ECO:0000313" key="18">
    <source>
        <dbReference type="Proteomes" id="UP001516400"/>
    </source>
</evidence>
<evidence type="ECO:0000256" key="9">
    <source>
        <dbReference type="ARBA" id="ARBA00023212"/>
    </source>
</evidence>
<dbReference type="Pfam" id="PF13868">
    <property type="entry name" value="TPH"/>
    <property type="match status" value="1"/>
</dbReference>
<evidence type="ECO:0000256" key="15">
    <source>
        <dbReference type="SAM" id="MobiDB-lite"/>
    </source>
</evidence>
<dbReference type="Proteomes" id="UP001516400">
    <property type="component" value="Unassembled WGS sequence"/>
</dbReference>
<evidence type="ECO:0000256" key="2">
    <source>
        <dbReference type="ARBA" id="ARBA00004611"/>
    </source>
</evidence>
<feature type="compositionally biased region" description="Basic and acidic residues" evidence="15">
    <location>
        <begin position="60"/>
        <end position="72"/>
    </location>
</feature>
<evidence type="ECO:0000256" key="10">
    <source>
        <dbReference type="ARBA" id="ARBA00023242"/>
    </source>
</evidence>
<evidence type="ECO:0000259" key="16">
    <source>
        <dbReference type="Pfam" id="PF13868"/>
    </source>
</evidence>
<keyword evidence="8" id="KW-0969">Cilium</keyword>
<evidence type="ECO:0000256" key="5">
    <source>
        <dbReference type="ARBA" id="ARBA00022490"/>
    </source>
</evidence>
<dbReference type="EMBL" id="JABFTP020000124">
    <property type="protein sequence ID" value="KAL3278980.1"/>
    <property type="molecule type" value="Genomic_DNA"/>
</dbReference>